<organism evidence="4 5">
    <name type="scientific">Paraburkholderia kururiensis</name>
    <dbReference type="NCBI Taxonomy" id="984307"/>
    <lineage>
        <taxon>Bacteria</taxon>
        <taxon>Pseudomonadati</taxon>
        <taxon>Pseudomonadota</taxon>
        <taxon>Betaproteobacteria</taxon>
        <taxon>Burkholderiales</taxon>
        <taxon>Burkholderiaceae</taxon>
        <taxon>Paraburkholderia</taxon>
    </lineage>
</organism>
<accession>A0ABZ0WL62</accession>
<protein>
    <submittedName>
        <fullName evidence="4">Glyoxylate/hydroxypyruvate reductase A</fullName>
    </submittedName>
</protein>
<dbReference type="InterPro" id="IPR036291">
    <property type="entry name" value="NAD(P)-bd_dom_sf"/>
</dbReference>
<evidence type="ECO:0000259" key="3">
    <source>
        <dbReference type="Pfam" id="PF02826"/>
    </source>
</evidence>
<keyword evidence="2" id="KW-0520">NAD</keyword>
<dbReference type="Gene3D" id="3.40.50.720">
    <property type="entry name" value="NAD(P)-binding Rossmann-like Domain"/>
    <property type="match status" value="2"/>
</dbReference>
<dbReference type="SUPFAM" id="SSF51735">
    <property type="entry name" value="NAD(P)-binding Rossmann-fold domains"/>
    <property type="match status" value="1"/>
</dbReference>
<feature type="domain" description="D-isomer specific 2-hydroxyacid dehydrogenase NAD-binding" evidence="3">
    <location>
        <begin position="105"/>
        <end position="276"/>
    </location>
</feature>
<sequence>MTFLYKADPVRGAQWARLFAEKAPHIPFHIWPEGSDAAHARDVRYLATWEPPAHLATAFPNLELVFSVGAGIDQFDLSAIPSHVPVVRMIEPGIVAGMVEYATLAVLALHRDWLTYAAQQREQRWQPLRTRTANERRVGVLGLGVLGQAVLAKLAGFGFRCAGWSRSAHEIGGVECFAGTASLPAFLARTDILVCLLPLTPATRHILCRELFAQLPRGAALVNVGRGGHLQQDDLLDALDSGQLDAAVLDVAEPEPLTPGHPLWRHPRVMLTPHVASMTQPDSAVDVVLDNLRRHRDGLPLIGLVDRTRGY</sequence>
<evidence type="ECO:0000256" key="2">
    <source>
        <dbReference type="ARBA" id="ARBA00023027"/>
    </source>
</evidence>
<dbReference type="PANTHER" id="PTHR43333:SF1">
    <property type="entry name" value="D-ISOMER SPECIFIC 2-HYDROXYACID DEHYDROGENASE NAD-BINDING DOMAIN-CONTAINING PROTEIN"/>
    <property type="match status" value="1"/>
</dbReference>
<reference evidence="4 5" key="1">
    <citation type="submission" date="2023-12" db="EMBL/GenBank/DDBJ databases">
        <title>Genome sequencing and assembly of bacterial species from a model synthetic community.</title>
        <authorList>
            <person name="Hogle S.L."/>
        </authorList>
    </citation>
    <scope>NUCLEOTIDE SEQUENCE [LARGE SCALE GENOMIC DNA]</scope>
    <source>
        <strain evidence="4 5">HAMBI 2494</strain>
    </source>
</reference>
<name>A0ABZ0WL62_9BURK</name>
<dbReference type="Proteomes" id="UP001325479">
    <property type="component" value="Chromosome"/>
</dbReference>
<keyword evidence="1" id="KW-0560">Oxidoreductase</keyword>
<dbReference type="SUPFAM" id="SSF52283">
    <property type="entry name" value="Formate/glycerate dehydrogenase catalytic domain-like"/>
    <property type="match status" value="1"/>
</dbReference>
<evidence type="ECO:0000313" key="4">
    <source>
        <dbReference type="EMBL" id="WQD78089.1"/>
    </source>
</evidence>
<dbReference type="RefSeq" id="WP_114811264.1">
    <property type="nucleotide sequence ID" value="NZ_CP139965.1"/>
</dbReference>
<evidence type="ECO:0000256" key="1">
    <source>
        <dbReference type="ARBA" id="ARBA00023002"/>
    </source>
</evidence>
<gene>
    <name evidence="4" type="ORF">U0042_29465</name>
</gene>
<dbReference type="CDD" id="cd12164">
    <property type="entry name" value="GDH_like_2"/>
    <property type="match status" value="1"/>
</dbReference>
<evidence type="ECO:0000313" key="5">
    <source>
        <dbReference type="Proteomes" id="UP001325479"/>
    </source>
</evidence>
<dbReference type="EMBL" id="CP139965">
    <property type="protein sequence ID" value="WQD78089.1"/>
    <property type="molecule type" value="Genomic_DNA"/>
</dbReference>
<proteinExistence type="predicted"/>
<keyword evidence="5" id="KW-1185">Reference proteome</keyword>
<dbReference type="Pfam" id="PF02826">
    <property type="entry name" value="2-Hacid_dh_C"/>
    <property type="match status" value="1"/>
</dbReference>
<dbReference type="InterPro" id="IPR006140">
    <property type="entry name" value="D-isomer_DH_NAD-bd"/>
</dbReference>
<dbReference type="PANTHER" id="PTHR43333">
    <property type="entry name" value="2-HACID_DH_C DOMAIN-CONTAINING PROTEIN"/>
    <property type="match status" value="1"/>
</dbReference>